<dbReference type="GO" id="GO:0005829">
    <property type="term" value="C:cytosol"/>
    <property type="evidence" value="ECO:0007669"/>
    <property type="project" value="TreeGrafter"/>
</dbReference>
<evidence type="ECO:0000256" key="2">
    <source>
        <dbReference type="ARBA" id="ARBA00022840"/>
    </source>
</evidence>
<dbReference type="InterPro" id="IPR003094">
    <property type="entry name" value="6Pfruct_kin"/>
</dbReference>
<dbReference type="InterPro" id="IPR029033">
    <property type="entry name" value="His_PPase_superfam"/>
</dbReference>
<feature type="domain" description="6-phosphofructo-2-kinase" evidence="3">
    <location>
        <begin position="8"/>
        <end position="214"/>
    </location>
</feature>
<evidence type="ECO:0000313" key="4">
    <source>
        <dbReference type="EMBL" id="CAG8434699.1"/>
    </source>
</evidence>
<dbReference type="SUPFAM" id="SSF52540">
    <property type="entry name" value="P-loop containing nucleoside triphosphate hydrolases"/>
    <property type="match status" value="1"/>
</dbReference>
<dbReference type="PIRSF" id="PIRSF000709">
    <property type="entry name" value="6PFK_2-Ptase"/>
    <property type="match status" value="1"/>
</dbReference>
<dbReference type="PANTHER" id="PTHR10606:SF39">
    <property type="entry name" value="6-PHOSPHOFRUCTO-2-KINASE_FRUCTOSE-2,6-BISPHOSPHATASE YLR345W-RELATED"/>
    <property type="match status" value="1"/>
</dbReference>
<dbReference type="InterPro" id="IPR013078">
    <property type="entry name" value="His_Pase_superF_clade-1"/>
</dbReference>
<dbReference type="Pfam" id="PF00300">
    <property type="entry name" value="His_Phos_1"/>
    <property type="match status" value="1"/>
</dbReference>
<keyword evidence="2" id="KW-0067">ATP-binding</keyword>
<sequence>MAAQLYKTESGHLFHAGRIAVITVGLPARGKTHVAYSLCRYLRWLGVSTKVFSVGNYRRVLMGAAASLPPDFFSPGNQESVELRHNIAVGCLNDLIKWLNEGGQIGIFDASNTTEARRKEAHDTLVAHGIQPVFIESICDKKEIIDSNIRSVKITSPDYLGWDPEDAVKDYWTRINNHLGFYQPITDMSLSFVKMINVGERIIVNNVKGYLQSGESYNEISRKADADLSPSGKQYAYKLKNFILSLREKEKKERKEQGWGDDERTLTIWTSTRQHAVQTAKPFEEEGYVVQQRASMGELNLGFVDGLTVEEIKKKFPEEYERQQKDRYHHRYPMAESYLDLAVRLEATILELEHEKNDVLIIAHETVLKCLYAYLFDRPEDEIPGIVIPRNYLIEIIPSAYGCRETRWEIVDDSFPVLSKLKNITHTN</sequence>
<dbReference type="GO" id="GO:0006003">
    <property type="term" value="P:fructose 2,6-bisphosphate metabolic process"/>
    <property type="evidence" value="ECO:0007669"/>
    <property type="project" value="InterPro"/>
</dbReference>
<dbReference type="InterPro" id="IPR013079">
    <property type="entry name" value="6Phosfructo_kin"/>
</dbReference>
<dbReference type="PRINTS" id="PR00991">
    <property type="entry name" value="6PFRUCTKNASE"/>
</dbReference>
<dbReference type="Pfam" id="PF01591">
    <property type="entry name" value="6PF2K"/>
    <property type="match status" value="1"/>
</dbReference>
<protein>
    <submittedName>
        <fullName evidence="4">7786_t:CDS:1</fullName>
    </submittedName>
</protein>
<accession>A0A9N8YN11</accession>
<keyword evidence="1" id="KW-0547">Nucleotide-binding</keyword>
<dbReference type="FunFam" id="3.40.50.300:FF:000644">
    <property type="entry name" value="GpmB, Fructose-2,6-bisphosphatase"/>
    <property type="match status" value="1"/>
</dbReference>
<dbReference type="AlphaFoldDB" id="A0A9N8YN11"/>
<dbReference type="Gene3D" id="3.40.50.1240">
    <property type="entry name" value="Phosphoglycerate mutase-like"/>
    <property type="match status" value="1"/>
</dbReference>
<dbReference type="Proteomes" id="UP000789706">
    <property type="component" value="Unassembled WGS sequence"/>
</dbReference>
<dbReference type="GO" id="GO:0004331">
    <property type="term" value="F:fructose-2,6-bisphosphate 2-phosphatase activity"/>
    <property type="evidence" value="ECO:0007669"/>
    <property type="project" value="TreeGrafter"/>
</dbReference>
<dbReference type="Gene3D" id="3.40.50.300">
    <property type="entry name" value="P-loop containing nucleotide triphosphate hydrolases"/>
    <property type="match status" value="1"/>
</dbReference>
<dbReference type="PANTHER" id="PTHR10606">
    <property type="entry name" value="6-PHOSPHOFRUCTO-2-KINASE/FRUCTOSE-2,6-BISPHOSPHATASE"/>
    <property type="match status" value="1"/>
</dbReference>
<organism evidence="4 5">
    <name type="scientific">Diversispora eburnea</name>
    <dbReference type="NCBI Taxonomy" id="1213867"/>
    <lineage>
        <taxon>Eukaryota</taxon>
        <taxon>Fungi</taxon>
        <taxon>Fungi incertae sedis</taxon>
        <taxon>Mucoromycota</taxon>
        <taxon>Glomeromycotina</taxon>
        <taxon>Glomeromycetes</taxon>
        <taxon>Diversisporales</taxon>
        <taxon>Diversisporaceae</taxon>
        <taxon>Diversispora</taxon>
    </lineage>
</organism>
<dbReference type="SUPFAM" id="SSF53254">
    <property type="entry name" value="Phosphoglycerate mutase-like"/>
    <property type="match status" value="1"/>
</dbReference>
<dbReference type="CDD" id="cd07067">
    <property type="entry name" value="HP_PGM_like"/>
    <property type="match status" value="1"/>
</dbReference>
<dbReference type="EMBL" id="CAJVPK010000027">
    <property type="protein sequence ID" value="CAG8434699.1"/>
    <property type="molecule type" value="Genomic_DNA"/>
</dbReference>
<gene>
    <name evidence="4" type="ORF">DEBURN_LOCUS745</name>
</gene>
<reference evidence="4" key="1">
    <citation type="submission" date="2021-06" db="EMBL/GenBank/DDBJ databases">
        <authorList>
            <person name="Kallberg Y."/>
            <person name="Tangrot J."/>
            <person name="Rosling A."/>
        </authorList>
    </citation>
    <scope>NUCLEOTIDE SEQUENCE</scope>
    <source>
        <strain evidence="4">AZ414A</strain>
    </source>
</reference>
<dbReference type="OrthoDB" id="267323at2759"/>
<dbReference type="GO" id="GO:0005524">
    <property type="term" value="F:ATP binding"/>
    <property type="evidence" value="ECO:0007669"/>
    <property type="project" value="UniProtKB-KW"/>
</dbReference>
<name>A0A9N8YN11_9GLOM</name>
<dbReference type="GO" id="GO:0006000">
    <property type="term" value="P:fructose metabolic process"/>
    <property type="evidence" value="ECO:0007669"/>
    <property type="project" value="InterPro"/>
</dbReference>
<evidence type="ECO:0000259" key="3">
    <source>
        <dbReference type="Pfam" id="PF01591"/>
    </source>
</evidence>
<comment type="caution">
    <text evidence="4">The sequence shown here is derived from an EMBL/GenBank/DDBJ whole genome shotgun (WGS) entry which is preliminary data.</text>
</comment>
<keyword evidence="5" id="KW-1185">Reference proteome</keyword>
<proteinExistence type="predicted"/>
<dbReference type="InterPro" id="IPR027417">
    <property type="entry name" value="P-loop_NTPase"/>
</dbReference>
<evidence type="ECO:0000256" key="1">
    <source>
        <dbReference type="ARBA" id="ARBA00022741"/>
    </source>
</evidence>
<dbReference type="GO" id="GO:0003873">
    <property type="term" value="F:6-phosphofructo-2-kinase activity"/>
    <property type="evidence" value="ECO:0007669"/>
    <property type="project" value="InterPro"/>
</dbReference>
<evidence type="ECO:0000313" key="5">
    <source>
        <dbReference type="Proteomes" id="UP000789706"/>
    </source>
</evidence>